<dbReference type="SUPFAM" id="SSF56784">
    <property type="entry name" value="HAD-like"/>
    <property type="match status" value="1"/>
</dbReference>
<dbReference type="InterPro" id="IPR036412">
    <property type="entry name" value="HAD-like_sf"/>
</dbReference>
<dbReference type="InterPro" id="IPR050155">
    <property type="entry name" value="HAD-like_hydrolase_sf"/>
</dbReference>
<dbReference type="EMBL" id="AYYO01000005">
    <property type="protein sequence ID" value="KRM56409.1"/>
    <property type="molecule type" value="Genomic_DNA"/>
</dbReference>
<dbReference type="RefSeq" id="WP_054677599.1">
    <property type="nucleotide sequence ID" value="NZ_AYYO01000005.1"/>
</dbReference>
<gene>
    <name evidence="1" type="ORF">FC18_GL000093</name>
</gene>
<protein>
    <submittedName>
        <fullName evidence="1">Inorganic diphosphatase</fullName>
    </submittedName>
</protein>
<dbReference type="SFLD" id="SFLDG01129">
    <property type="entry name" value="C1.5:_HAD__Beta-PGM__Phosphata"/>
    <property type="match status" value="1"/>
</dbReference>
<dbReference type="PRINTS" id="PR00413">
    <property type="entry name" value="HADHALOGNASE"/>
</dbReference>
<dbReference type="Gene3D" id="1.10.150.240">
    <property type="entry name" value="Putative phosphatase, domain 2"/>
    <property type="match status" value="1"/>
</dbReference>
<dbReference type="PANTHER" id="PTHR43434">
    <property type="entry name" value="PHOSPHOGLYCOLATE PHOSPHATASE"/>
    <property type="match status" value="1"/>
</dbReference>
<sequence>MFSTILFDIDGTIIDTESVIIASLQEALSQVTGRQYAHNDLRFTLGIPSQEALAQLNLPADQTAAVKALWPKLLATKQRQVTVFATMRRTLAHLQHRGVKLGIITSKSNSELENEFTWFGLNEYFDVIITADAGVAPKPAPDPINLALKELQVQPEDAMYLGDSIYDMQSANDAGVKFGLATWGAFDLSRFKSADYMLTRPEGLLDLAII</sequence>
<dbReference type="GO" id="GO:0008967">
    <property type="term" value="F:phosphoglycolate phosphatase activity"/>
    <property type="evidence" value="ECO:0007669"/>
    <property type="project" value="TreeGrafter"/>
</dbReference>
<evidence type="ECO:0000313" key="2">
    <source>
        <dbReference type="Proteomes" id="UP000051679"/>
    </source>
</evidence>
<dbReference type="InterPro" id="IPR023214">
    <property type="entry name" value="HAD_sf"/>
</dbReference>
<dbReference type="Pfam" id="PF13419">
    <property type="entry name" value="HAD_2"/>
    <property type="match status" value="1"/>
</dbReference>
<dbReference type="PANTHER" id="PTHR43434:SF26">
    <property type="entry name" value="PYROPHOSPHATASE PPAX"/>
    <property type="match status" value="1"/>
</dbReference>
<dbReference type="GO" id="GO:0006281">
    <property type="term" value="P:DNA repair"/>
    <property type="evidence" value="ECO:0007669"/>
    <property type="project" value="TreeGrafter"/>
</dbReference>
<accession>A0A0R1ZX20</accession>
<comment type="caution">
    <text evidence="1">The sequence shown here is derived from an EMBL/GenBank/DDBJ whole genome shotgun (WGS) entry which is preliminary data.</text>
</comment>
<dbReference type="InterPro" id="IPR041492">
    <property type="entry name" value="HAD_2"/>
</dbReference>
<name>A0A0R1ZX20_9LACO</name>
<evidence type="ECO:0000313" key="1">
    <source>
        <dbReference type="EMBL" id="KRM56409.1"/>
    </source>
</evidence>
<dbReference type="Proteomes" id="UP000051679">
    <property type="component" value="Unassembled WGS sequence"/>
</dbReference>
<dbReference type="InterPro" id="IPR006439">
    <property type="entry name" value="HAD-SF_hydro_IA"/>
</dbReference>
<dbReference type="OrthoDB" id="9792518at2"/>
<keyword evidence="2" id="KW-1185">Reference proteome</keyword>
<dbReference type="PATRIC" id="fig|1291052.5.peg.95"/>
<dbReference type="AlphaFoldDB" id="A0A0R1ZX20"/>
<reference evidence="1 2" key="1">
    <citation type="journal article" date="2015" name="Genome Announc.">
        <title>Expanding the biotechnology potential of lactobacilli through comparative genomics of 213 strains and associated genera.</title>
        <authorList>
            <person name="Sun Z."/>
            <person name="Harris H.M."/>
            <person name="McCann A."/>
            <person name="Guo C."/>
            <person name="Argimon S."/>
            <person name="Zhang W."/>
            <person name="Yang X."/>
            <person name="Jeffery I.B."/>
            <person name="Cooney J.C."/>
            <person name="Kagawa T.F."/>
            <person name="Liu W."/>
            <person name="Song Y."/>
            <person name="Salvetti E."/>
            <person name="Wrobel A."/>
            <person name="Rasinkangas P."/>
            <person name="Parkhill J."/>
            <person name="Rea M.C."/>
            <person name="O'Sullivan O."/>
            <person name="Ritari J."/>
            <person name="Douillard F.P."/>
            <person name="Paul Ross R."/>
            <person name="Yang R."/>
            <person name="Briner A.E."/>
            <person name="Felis G.E."/>
            <person name="de Vos W.M."/>
            <person name="Barrangou R."/>
            <person name="Klaenhammer T.R."/>
            <person name="Caufield P.W."/>
            <person name="Cui Y."/>
            <person name="Zhang H."/>
            <person name="O'Toole P.W."/>
        </authorList>
    </citation>
    <scope>NUCLEOTIDE SEQUENCE [LARGE SCALE GENOMIC DNA]</scope>
    <source>
        <strain evidence="1 2">DSM 20505</strain>
    </source>
</reference>
<dbReference type="SFLD" id="SFLDG01135">
    <property type="entry name" value="C1.5.6:_HAD__Beta-PGM__Phospha"/>
    <property type="match status" value="1"/>
</dbReference>
<dbReference type="STRING" id="1291052.FC18_GL000093"/>
<organism evidence="1 2">
    <name type="scientific">Lacticaseibacillus sharpeae JCM 1186 = DSM 20505</name>
    <dbReference type="NCBI Taxonomy" id="1291052"/>
    <lineage>
        <taxon>Bacteria</taxon>
        <taxon>Bacillati</taxon>
        <taxon>Bacillota</taxon>
        <taxon>Bacilli</taxon>
        <taxon>Lactobacillales</taxon>
        <taxon>Lactobacillaceae</taxon>
        <taxon>Lacticaseibacillus</taxon>
    </lineage>
</organism>
<proteinExistence type="predicted"/>
<dbReference type="NCBIfam" id="TIGR01549">
    <property type="entry name" value="HAD-SF-IA-v1"/>
    <property type="match status" value="1"/>
</dbReference>
<dbReference type="Gene3D" id="3.40.50.1000">
    <property type="entry name" value="HAD superfamily/HAD-like"/>
    <property type="match status" value="1"/>
</dbReference>
<dbReference type="SFLD" id="SFLDS00003">
    <property type="entry name" value="Haloacid_Dehalogenase"/>
    <property type="match status" value="1"/>
</dbReference>
<dbReference type="NCBIfam" id="TIGR01509">
    <property type="entry name" value="HAD-SF-IA-v3"/>
    <property type="match status" value="1"/>
</dbReference>
<dbReference type="GO" id="GO:0005829">
    <property type="term" value="C:cytosol"/>
    <property type="evidence" value="ECO:0007669"/>
    <property type="project" value="TreeGrafter"/>
</dbReference>
<dbReference type="InterPro" id="IPR023198">
    <property type="entry name" value="PGP-like_dom2"/>
</dbReference>